<reference evidence="1" key="1">
    <citation type="submission" date="2023-10" db="EMBL/GenBank/DDBJ databases">
        <authorList>
            <person name="Hackl T."/>
        </authorList>
    </citation>
    <scope>NUCLEOTIDE SEQUENCE</scope>
</reference>
<accession>A0AAI8VGX4</accession>
<evidence type="ECO:0000313" key="2">
    <source>
        <dbReference type="Proteomes" id="UP001295740"/>
    </source>
</evidence>
<gene>
    <name evidence="1" type="ORF">KHLLAP_LOCUS5212</name>
</gene>
<evidence type="ECO:0000313" key="1">
    <source>
        <dbReference type="EMBL" id="CAJ2504744.1"/>
    </source>
</evidence>
<dbReference type="EMBL" id="CAUWAG010000007">
    <property type="protein sequence ID" value="CAJ2504744.1"/>
    <property type="molecule type" value="Genomic_DNA"/>
</dbReference>
<protein>
    <submittedName>
        <fullName evidence="1">Uu.00g121380.m01.CDS01</fullName>
    </submittedName>
</protein>
<sequence>MTCAMDWTYVGRDPTFYDVWVARTLRGDLFFDIPSDGSWDSAWNLLWNDAEARERFGRTLPFQVYACWNGAVAFGAAPVLGLGTSVNDVGDETLERERNTTEKVEFRAPRDGECYAGEPTLFCKDLWWNGYGRIAVVPSVNLEYSNEAAAKIKQLKGYTSRWREKEVEEMPKIDWGENRLDRPTAGHDEVYAWPG</sequence>
<dbReference type="Pfam" id="PF11735">
    <property type="entry name" value="CAP59_mtransfer"/>
    <property type="match status" value="1"/>
</dbReference>
<proteinExistence type="predicted"/>
<dbReference type="AlphaFoldDB" id="A0AAI8VGX4"/>
<dbReference type="PANTHER" id="PTHR34144:SF5">
    <property type="entry name" value="ALPHA-1,3-MANNOSYLTRANSFERASE CMT1"/>
    <property type="match status" value="1"/>
</dbReference>
<comment type="caution">
    <text evidence="1">The sequence shown here is derived from an EMBL/GenBank/DDBJ whole genome shotgun (WGS) entry which is preliminary data.</text>
</comment>
<dbReference type="PANTHER" id="PTHR34144">
    <property type="entry name" value="CHROMOSOME 8, WHOLE GENOME SHOTGUN SEQUENCE"/>
    <property type="match status" value="1"/>
</dbReference>
<dbReference type="InterPro" id="IPR021047">
    <property type="entry name" value="Mannosyltransferase_CMT1"/>
</dbReference>
<name>A0AAI8VGX4_9PEZI</name>
<organism evidence="1 2">
    <name type="scientific">Anthostomella pinea</name>
    <dbReference type="NCBI Taxonomy" id="933095"/>
    <lineage>
        <taxon>Eukaryota</taxon>
        <taxon>Fungi</taxon>
        <taxon>Dikarya</taxon>
        <taxon>Ascomycota</taxon>
        <taxon>Pezizomycotina</taxon>
        <taxon>Sordariomycetes</taxon>
        <taxon>Xylariomycetidae</taxon>
        <taxon>Xylariales</taxon>
        <taxon>Xylariaceae</taxon>
        <taxon>Anthostomella</taxon>
    </lineage>
</organism>
<keyword evidence="2" id="KW-1185">Reference proteome</keyword>
<dbReference type="Proteomes" id="UP001295740">
    <property type="component" value="Unassembled WGS sequence"/>
</dbReference>